<evidence type="ECO:0000313" key="4">
    <source>
        <dbReference type="Proteomes" id="UP000053611"/>
    </source>
</evidence>
<gene>
    <name evidence="3" type="ORF">CC85DRAFT_250491</name>
</gene>
<feature type="domain" description="AAA+ ATPase" evidence="2">
    <location>
        <begin position="228"/>
        <end position="405"/>
    </location>
</feature>
<name>A0A0J0XFI6_9TREE</name>
<feature type="compositionally biased region" description="Polar residues" evidence="1">
    <location>
        <begin position="313"/>
        <end position="322"/>
    </location>
</feature>
<dbReference type="STRING" id="879819.A0A0J0XFI6"/>
<evidence type="ECO:0000256" key="1">
    <source>
        <dbReference type="SAM" id="MobiDB-lite"/>
    </source>
</evidence>
<dbReference type="InterPro" id="IPR003593">
    <property type="entry name" value="AAA+_ATPase"/>
</dbReference>
<dbReference type="OrthoDB" id="9996895at2759"/>
<dbReference type="PANTHER" id="PTHR23389">
    <property type="entry name" value="CHROMOSOME TRANSMISSION FIDELITY FACTOR 18"/>
    <property type="match status" value="1"/>
</dbReference>
<dbReference type="EMBL" id="KQ087247">
    <property type="protein sequence ID" value="KLT39860.1"/>
    <property type="molecule type" value="Genomic_DNA"/>
</dbReference>
<keyword evidence="4" id="KW-1185">Reference proteome</keyword>
<dbReference type="RefSeq" id="XP_018276351.1">
    <property type="nucleotide sequence ID" value="XM_018420509.1"/>
</dbReference>
<reference evidence="3 4" key="1">
    <citation type="submission" date="2015-03" db="EMBL/GenBank/DDBJ databases">
        <title>Genomics and transcriptomics of the oil-accumulating basidiomycete yeast T. oleaginosus allow insights into substrate utilization and the diverse evolutionary trajectories of mating systems in fungi.</title>
        <authorList>
            <consortium name="DOE Joint Genome Institute"/>
            <person name="Kourist R."/>
            <person name="Kracht O."/>
            <person name="Bracharz F."/>
            <person name="Lipzen A."/>
            <person name="Nolan M."/>
            <person name="Ohm R."/>
            <person name="Grigoriev I."/>
            <person name="Sun S."/>
            <person name="Heitman J."/>
            <person name="Bruck T."/>
            <person name="Nowrousian M."/>
        </authorList>
    </citation>
    <scope>NUCLEOTIDE SEQUENCE [LARGE SCALE GENOMIC DNA]</scope>
    <source>
        <strain evidence="3 4">IBC0246</strain>
    </source>
</reference>
<evidence type="ECO:0000313" key="3">
    <source>
        <dbReference type="EMBL" id="KLT39860.1"/>
    </source>
</evidence>
<dbReference type="GeneID" id="28981112"/>
<dbReference type="GO" id="GO:0003677">
    <property type="term" value="F:DNA binding"/>
    <property type="evidence" value="ECO:0007669"/>
    <property type="project" value="TreeGrafter"/>
</dbReference>
<dbReference type="GO" id="GO:0005634">
    <property type="term" value="C:nucleus"/>
    <property type="evidence" value="ECO:0007669"/>
    <property type="project" value="TreeGrafter"/>
</dbReference>
<dbReference type="Proteomes" id="UP000053611">
    <property type="component" value="Unassembled WGS sequence"/>
</dbReference>
<dbReference type="InterPro" id="IPR003959">
    <property type="entry name" value="ATPase_AAA_core"/>
</dbReference>
<sequence length="681" mass="74641">MKPQVHSFFANGRRQELGTIKNGWGICREGEEPAAPLPGGDWPDHLGLAEAGPSTPTTRLRYRERPKPAVADATDTFLQSIVAKTSSRKAPCKAPSPPPISAPPFILEHPAIAAVLADSRPDNNRETWCERHRPCEAGAVLGNELEAEYLRNWLEALSIGQAGVRKIIRRVPRRKIANPELSWIVDDIGIFGEPVEEYGDEEPPEPYTEPYLGPGERPNSYPPLGAFVGNTIILTGPSGTGKSAAVHAVATELGWDVFEVYPGIGKRTGPQLLNLVGDVSRNHTVGSRDQKKSAAAAAKALFSNAKTKPQKTVPGSQGSQTEPIDLEGDTRPSPEPSATTAKTKQSLILIDEADILFDEASTFWPAIVSLIAESRRPVVITCNDLATIPTDILPLQVILHFRAAPSYLVQPYLASIARRHGLACDVPRLFQDCSRPCLTDLLEQPLPPNGNEPEERFDLRAALMQMQLDRQFSCARRRRHDGVDKRSLGEIGTLTRQLDAESYADTFVAPRPWARLEVCEGDRFMPSGDDQDGIRLVCKPDVQDLYPELAAYSASEEMAEALVECAGGSLSRASRRLHYDQTTYVRGLLPFLDPLVPLSARLLPHPSLFLDVVPIVRSMVLVDDAFEMADRAAAENGEARINPRTGRAMRTQGYERWLDLGLEARMAAVEAGLGFTDTWEG</sequence>
<dbReference type="PANTHER" id="PTHR23389:SF21">
    <property type="entry name" value="ATPASE FAMILY AAA DOMAIN-CONTAINING PROTEIN 5"/>
    <property type="match status" value="1"/>
</dbReference>
<accession>A0A0J0XFI6</accession>
<dbReference type="AlphaFoldDB" id="A0A0J0XFI6"/>
<organism evidence="3 4">
    <name type="scientific">Cutaneotrichosporon oleaginosum</name>
    <dbReference type="NCBI Taxonomy" id="879819"/>
    <lineage>
        <taxon>Eukaryota</taxon>
        <taxon>Fungi</taxon>
        <taxon>Dikarya</taxon>
        <taxon>Basidiomycota</taxon>
        <taxon>Agaricomycotina</taxon>
        <taxon>Tremellomycetes</taxon>
        <taxon>Trichosporonales</taxon>
        <taxon>Trichosporonaceae</taxon>
        <taxon>Cutaneotrichosporon</taxon>
    </lineage>
</organism>
<protein>
    <recommendedName>
        <fullName evidence="2">AAA+ ATPase domain-containing protein</fullName>
    </recommendedName>
</protein>
<feature type="region of interest" description="Disordered" evidence="1">
    <location>
        <begin position="305"/>
        <end position="343"/>
    </location>
</feature>
<dbReference type="InterPro" id="IPR027417">
    <property type="entry name" value="P-loop_NTPase"/>
</dbReference>
<dbReference type="SUPFAM" id="SSF52540">
    <property type="entry name" value="P-loop containing nucleoside triphosphate hydrolases"/>
    <property type="match status" value="1"/>
</dbReference>
<dbReference type="GO" id="GO:0016887">
    <property type="term" value="F:ATP hydrolysis activity"/>
    <property type="evidence" value="ECO:0007669"/>
    <property type="project" value="InterPro"/>
</dbReference>
<dbReference type="SMART" id="SM00382">
    <property type="entry name" value="AAA"/>
    <property type="match status" value="1"/>
</dbReference>
<dbReference type="Gene3D" id="3.40.50.300">
    <property type="entry name" value="P-loop containing nucleotide triphosphate hydrolases"/>
    <property type="match status" value="1"/>
</dbReference>
<dbReference type="GO" id="GO:0005524">
    <property type="term" value="F:ATP binding"/>
    <property type="evidence" value="ECO:0007669"/>
    <property type="project" value="InterPro"/>
</dbReference>
<proteinExistence type="predicted"/>
<dbReference type="Pfam" id="PF00004">
    <property type="entry name" value="AAA"/>
    <property type="match status" value="1"/>
</dbReference>
<evidence type="ECO:0000259" key="2">
    <source>
        <dbReference type="SMART" id="SM00382"/>
    </source>
</evidence>